<accession>A0A1X0XSJ2</accession>
<keyword evidence="3" id="KW-0808">Transferase</keyword>
<keyword evidence="1" id="KW-0472">Membrane</keyword>
<protein>
    <submittedName>
        <fullName evidence="3">Lipid A biosynthesis acyltransferase</fullName>
    </submittedName>
</protein>
<dbReference type="AlphaFoldDB" id="A0A1X0XSJ2"/>
<keyword evidence="1" id="KW-0812">Transmembrane</keyword>
<dbReference type="GO" id="GO:0008915">
    <property type="term" value="F:lipid-A-disaccharide synthase activity"/>
    <property type="evidence" value="ECO:0007669"/>
    <property type="project" value="InterPro"/>
</dbReference>
<name>A0A1X0XSJ2_9BACT</name>
<feature type="transmembrane region" description="Helical" evidence="1">
    <location>
        <begin position="6"/>
        <end position="29"/>
    </location>
</feature>
<dbReference type="InterPro" id="IPR011499">
    <property type="entry name" value="Lipid_A_biosynth_N"/>
</dbReference>
<feature type="domain" description="Lipid A biosynthesis N-terminal" evidence="2">
    <location>
        <begin position="11"/>
        <end position="82"/>
    </location>
</feature>
<keyword evidence="3" id="KW-0012">Acyltransferase</keyword>
<dbReference type="Pfam" id="PF07578">
    <property type="entry name" value="LAB_N"/>
    <property type="match status" value="1"/>
</dbReference>
<evidence type="ECO:0000256" key="1">
    <source>
        <dbReference type="SAM" id="Phobius"/>
    </source>
</evidence>
<dbReference type="GO" id="GO:0016746">
    <property type="term" value="F:acyltransferase activity"/>
    <property type="evidence" value="ECO:0007669"/>
    <property type="project" value="UniProtKB-KW"/>
</dbReference>
<feature type="transmembrane region" description="Helical" evidence="1">
    <location>
        <begin position="41"/>
        <end position="59"/>
    </location>
</feature>
<dbReference type="GO" id="GO:0016020">
    <property type="term" value="C:membrane"/>
    <property type="evidence" value="ECO:0007669"/>
    <property type="project" value="GOC"/>
</dbReference>
<organism evidence="3 4">
    <name type="scientific">Geothermobacter hydrogeniphilus</name>
    <dbReference type="NCBI Taxonomy" id="1969733"/>
    <lineage>
        <taxon>Bacteria</taxon>
        <taxon>Pseudomonadati</taxon>
        <taxon>Thermodesulfobacteriota</taxon>
        <taxon>Desulfuromonadia</taxon>
        <taxon>Desulfuromonadales</taxon>
        <taxon>Geothermobacteraceae</taxon>
        <taxon>Geothermobacter</taxon>
    </lineage>
</organism>
<dbReference type="EMBL" id="NAAD01000026">
    <property type="protein sequence ID" value="ORJ55844.1"/>
    <property type="molecule type" value="Genomic_DNA"/>
</dbReference>
<comment type="caution">
    <text evidence="3">The sequence shown here is derived from an EMBL/GenBank/DDBJ whole genome shotgun (WGS) entry which is preliminary data.</text>
</comment>
<dbReference type="Gene3D" id="1.20.1280.290">
    <property type="match status" value="1"/>
</dbReference>
<dbReference type="STRING" id="1969733.B5V00_15005"/>
<evidence type="ECO:0000259" key="2">
    <source>
        <dbReference type="SMART" id="SM01259"/>
    </source>
</evidence>
<dbReference type="GO" id="GO:0009245">
    <property type="term" value="P:lipid A biosynthetic process"/>
    <property type="evidence" value="ECO:0007669"/>
    <property type="project" value="InterPro"/>
</dbReference>
<sequence>MTKSEGAILVLGFTGQALFFMRFLVQWLYSEKHRRSMIPVAFWYFSLGGSSLLLVYAIIRKDLVFIVGQSTGFSIYLRNLYLISRERKEKQAHAEKNQ</sequence>
<gene>
    <name evidence="3" type="ORF">B5V00_15005</name>
</gene>
<dbReference type="OrthoDB" id="9793186at2"/>
<dbReference type="Proteomes" id="UP000193136">
    <property type="component" value="Unassembled WGS sequence"/>
</dbReference>
<dbReference type="PIRSF" id="PIRSF028440">
    <property type="entry name" value="UCP_LAB_N"/>
    <property type="match status" value="1"/>
</dbReference>
<keyword evidence="4" id="KW-1185">Reference proteome</keyword>
<dbReference type="SMART" id="SM01259">
    <property type="entry name" value="LAB_N"/>
    <property type="match status" value="1"/>
</dbReference>
<reference evidence="3 4" key="1">
    <citation type="submission" date="2017-03" db="EMBL/GenBank/DDBJ databases">
        <title>Genome sequence of Geothermobacter sp. EPR-M, Deep-Sea Iron Reducer.</title>
        <authorList>
            <person name="Tully B."/>
            <person name="Savalia P."/>
            <person name="Abuyen K."/>
            <person name="Baughan C."/>
            <person name="Romero E."/>
            <person name="Ronkowski C."/>
            <person name="Torres B."/>
            <person name="Tremblay J."/>
            <person name="Trujillo A."/>
            <person name="Tyler M."/>
            <person name="Perez-Rodriguez I."/>
            <person name="Amend J."/>
        </authorList>
    </citation>
    <scope>NUCLEOTIDE SEQUENCE [LARGE SCALE GENOMIC DNA]</scope>
    <source>
        <strain evidence="3 4">EPR-M</strain>
    </source>
</reference>
<proteinExistence type="predicted"/>
<keyword evidence="1" id="KW-1133">Transmembrane helix</keyword>
<evidence type="ECO:0000313" key="3">
    <source>
        <dbReference type="EMBL" id="ORJ55844.1"/>
    </source>
</evidence>
<dbReference type="RefSeq" id="WP_085011632.1">
    <property type="nucleotide sequence ID" value="NZ_NAAD01000026.1"/>
</dbReference>
<evidence type="ECO:0000313" key="4">
    <source>
        <dbReference type="Proteomes" id="UP000193136"/>
    </source>
</evidence>
<dbReference type="InterPro" id="IPR014546">
    <property type="entry name" value="UCP028440_lipidA_biosyn"/>
</dbReference>